<organism evidence="3 4">
    <name type="scientific">Actinomadura meridiana</name>
    <dbReference type="NCBI Taxonomy" id="559626"/>
    <lineage>
        <taxon>Bacteria</taxon>
        <taxon>Bacillati</taxon>
        <taxon>Actinomycetota</taxon>
        <taxon>Actinomycetes</taxon>
        <taxon>Streptosporangiales</taxon>
        <taxon>Thermomonosporaceae</taxon>
        <taxon>Actinomadura</taxon>
    </lineage>
</organism>
<keyword evidence="2" id="KW-1133">Transmembrane helix</keyword>
<gene>
    <name evidence="3" type="ORF">GCM10022254_13240</name>
</gene>
<sequence>MAVSVAAGSVGLAVIAVCAFRLWLAVRRFGRELQRTRRRLVPKQLALRDELGRAEHGRRSQPSGDGVPSA</sequence>
<proteinExistence type="predicted"/>
<dbReference type="EMBL" id="BAABAS010000004">
    <property type="protein sequence ID" value="GAA4226906.1"/>
    <property type="molecule type" value="Genomic_DNA"/>
</dbReference>
<evidence type="ECO:0000313" key="4">
    <source>
        <dbReference type="Proteomes" id="UP001501710"/>
    </source>
</evidence>
<feature type="region of interest" description="Disordered" evidence="1">
    <location>
        <begin position="51"/>
        <end position="70"/>
    </location>
</feature>
<accession>A0ABP8BUS4</accession>
<evidence type="ECO:0000256" key="1">
    <source>
        <dbReference type="SAM" id="MobiDB-lite"/>
    </source>
</evidence>
<protein>
    <submittedName>
        <fullName evidence="3">Uncharacterized protein</fullName>
    </submittedName>
</protein>
<keyword evidence="2" id="KW-0812">Transmembrane</keyword>
<feature type="transmembrane region" description="Helical" evidence="2">
    <location>
        <begin position="6"/>
        <end position="26"/>
    </location>
</feature>
<evidence type="ECO:0000256" key="2">
    <source>
        <dbReference type="SAM" id="Phobius"/>
    </source>
</evidence>
<name>A0ABP8BUS4_9ACTN</name>
<evidence type="ECO:0000313" key="3">
    <source>
        <dbReference type="EMBL" id="GAA4226906.1"/>
    </source>
</evidence>
<dbReference type="Proteomes" id="UP001501710">
    <property type="component" value="Unassembled WGS sequence"/>
</dbReference>
<keyword evidence="4" id="KW-1185">Reference proteome</keyword>
<comment type="caution">
    <text evidence="3">The sequence shown here is derived from an EMBL/GenBank/DDBJ whole genome shotgun (WGS) entry which is preliminary data.</text>
</comment>
<reference evidence="4" key="1">
    <citation type="journal article" date="2019" name="Int. J. Syst. Evol. Microbiol.">
        <title>The Global Catalogue of Microorganisms (GCM) 10K type strain sequencing project: providing services to taxonomists for standard genome sequencing and annotation.</title>
        <authorList>
            <consortium name="The Broad Institute Genomics Platform"/>
            <consortium name="The Broad Institute Genome Sequencing Center for Infectious Disease"/>
            <person name="Wu L."/>
            <person name="Ma J."/>
        </authorList>
    </citation>
    <scope>NUCLEOTIDE SEQUENCE [LARGE SCALE GENOMIC DNA]</scope>
    <source>
        <strain evidence="4">JCM 17440</strain>
    </source>
</reference>
<keyword evidence="2" id="KW-0472">Membrane</keyword>
<dbReference type="RefSeq" id="WP_344892860.1">
    <property type="nucleotide sequence ID" value="NZ_BAABAS010000004.1"/>
</dbReference>